<comment type="caution">
    <text evidence="2">The sequence shown here is derived from an EMBL/GenBank/DDBJ whole genome shotgun (WGS) entry which is preliminary data.</text>
</comment>
<dbReference type="AlphaFoldDB" id="A0A840RQF1"/>
<feature type="compositionally biased region" description="Polar residues" evidence="1">
    <location>
        <begin position="183"/>
        <end position="192"/>
    </location>
</feature>
<proteinExistence type="predicted"/>
<feature type="region of interest" description="Disordered" evidence="1">
    <location>
        <begin position="183"/>
        <end position="202"/>
    </location>
</feature>
<keyword evidence="3" id="KW-1185">Reference proteome</keyword>
<evidence type="ECO:0000313" key="3">
    <source>
        <dbReference type="Proteomes" id="UP000571084"/>
    </source>
</evidence>
<evidence type="ECO:0000313" key="2">
    <source>
        <dbReference type="EMBL" id="MBB5198841.1"/>
    </source>
</evidence>
<accession>A0A840RQF1</accession>
<name>A0A840RQF1_9BURK</name>
<gene>
    <name evidence="2" type="ORF">HNR39_000651</name>
</gene>
<dbReference type="RefSeq" id="WP_168053071.1">
    <property type="nucleotide sequence ID" value="NZ_JAAOZT010000002.1"/>
</dbReference>
<evidence type="ECO:0000256" key="1">
    <source>
        <dbReference type="SAM" id="MobiDB-lite"/>
    </source>
</evidence>
<reference evidence="2 3" key="1">
    <citation type="submission" date="2020-08" db="EMBL/GenBank/DDBJ databases">
        <title>Genomic Encyclopedia of Type Strains, Phase IV (KMG-IV): sequencing the most valuable type-strain genomes for metagenomic binning, comparative biology and taxonomic classification.</title>
        <authorList>
            <person name="Goeker M."/>
        </authorList>
    </citation>
    <scope>NUCLEOTIDE SEQUENCE [LARGE SCALE GENOMIC DNA]</scope>
    <source>
        <strain evidence="2 3">DSM 23240</strain>
    </source>
</reference>
<dbReference type="EMBL" id="JACHHQ010000001">
    <property type="protein sequence ID" value="MBB5198841.1"/>
    <property type="molecule type" value="Genomic_DNA"/>
</dbReference>
<dbReference type="Proteomes" id="UP000571084">
    <property type="component" value="Unassembled WGS sequence"/>
</dbReference>
<sequence>MTVTSASPRLKVTPGNFLQFNKCQNYNNNAKVAPATIALSTALTRAGPVVYSIIKNFENQQTNNASTLGKNVRVARGLTRENMEYVGGGSLGKNGSRHVQTILPILENPFRKAVFLTGPPVPIKLGNLCRLFLTENDALNTKPLIAVTPNNRGTIRTIENNARNNKSNLPPTQDRIDLIQTSYPPSPSSMVATSRGMAGNPMQDRSIPPESLWLGPKPSPTTSRVKQFIPLFTQSDSAIKRSEGEANKPALPSNKLICKVAPRLDMFISYANRGLDYPETVQALYDTIPPPRHLPAAPVYATVLRGRRNRSPDKVTQAPLAPASTLDDRQRPHIDKYNYDPSWERYPPSNLSTFGNHQEQPNMAEMSAEPKPVAGLNGSIERNSTYSHQQLFDENPYDEFSDFISDVSDNNKTWLAQMSEHASKLSSVTAVKQNTRLNDTGLRPKKASDARENTRRWWAIGTTPLHFISTQMGRVWEGIKSLFRSPA</sequence>
<organism evidence="2 3">
    <name type="scientific">Glaciimonas immobilis</name>
    <dbReference type="NCBI Taxonomy" id="728004"/>
    <lineage>
        <taxon>Bacteria</taxon>
        <taxon>Pseudomonadati</taxon>
        <taxon>Pseudomonadota</taxon>
        <taxon>Betaproteobacteria</taxon>
        <taxon>Burkholderiales</taxon>
        <taxon>Oxalobacteraceae</taxon>
        <taxon>Glaciimonas</taxon>
    </lineage>
</organism>
<protein>
    <submittedName>
        <fullName evidence="2">Uncharacterized protein</fullName>
    </submittedName>
</protein>